<dbReference type="EMBL" id="BAAALV010000005">
    <property type="protein sequence ID" value="GAA1918739.1"/>
    <property type="molecule type" value="Genomic_DNA"/>
</dbReference>
<protein>
    <recommendedName>
        <fullName evidence="4">DUF732 domain-containing protein</fullName>
    </recommendedName>
</protein>
<evidence type="ECO:0008006" key="4">
    <source>
        <dbReference type="Google" id="ProtNLM"/>
    </source>
</evidence>
<dbReference type="RefSeq" id="WP_152229009.1">
    <property type="nucleotide sequence ID" value="NZ_BAAALV010000005.1"/>
</dbReference>
<keyword evidence="1" id="KW-0812">Transmembrane</keyword>
<reference evidence="2 3" key="1">
    <citation type="journal article" date="2019" name="Int. J. Syst. Evol. Microbiol.">
        <title>The Global Catalogue of Microorganisms (GCM) 10K type strain sequencing project: providing services to taxonomists for standard genome sequencing and annotation.</title>
        <authorList>
            <consortium name="The Broad Institute Genomics Platform"/>
            <consortium name="The Broad Institute Genome Sequencing Center for Infectious Disease"/>
            <person name="Wu L."/>
            <person name="Ma J."/>
        </authorList>
    </citation>
    <scope>NUCLEOTIDE SEQUENCE [LARGE SCALE GENOMIC DNA]</scope>
    <source>
        <strain evidence="2 3">JCM 13316</strain>
    </source>
</reference>
<dbReference type="Proteomes" id="UP001500784">
    <property type="component" value="Unassembled WGS sequence"/>
</dbReference>
<evidence type="ECO:0000313" key="2">
    <source>
        <dbReference type="EMBL" id="GAA1918739.1"/>
    </source>
</evidence>
<organism evidence="2 3">
    <name type="scientific">Arthrobacter gandavensis</name>
    <dbReference type="NCBI Taxonomy" id="169960"/>
    <lineage>
        <taxon>Bacteria</taxon>
        <taxon>Bacillati</taxon>
        <taxon>Actinomycetota</taxon>
        <taxon>Actinomycetes</taxon>
        <taxon>Micrococcales</taxon>
        <taxon>Micrococcaceae</taxon>
        <taxon>Arthrobacter</taxon>
    </lineage>
</organism>
<accession>A0ABN2PD51</accession>
<keyword evidence="1" id="KW-1133">Transmembrane helix</keyword>
<keyword evidence="1" id="KW-0472">Membrane</keyword>
<name>A0ABN2PD51_9MICC</name>
<gene>
    <name evidence="2" type="ORF">GCM10009688_24760</name>
</gene>
<proteinExistence type="predicted"/>
<evidence type="ECO:0000313" key="3">
    <source>
        <dbReference type="Proteomes" id="UP001500784"/>
    </source>
</evidence>
<sequence>MSTPVEHQPKRERTWIYIVAVVLLIGMGLWAVLAFGAARQSREAGEKADRFITLVEAAGVNTPDKDQVVRILGDDGGAACANPNAALSRATLNSMLANGATGPGARPVISDRRAVLGQLLIIEVYCPDELDEFKASIEDLKTDDVTGT</sequence>
<feature type="transmembrane region" description="Helical" evidence="1">
    <location>
        <begin position="15"/>
        <end position="38"/>
    </location>
</feature>
<keyword evidence="3" id="KW-1185">Reference proteome</keyword>
<comment type="caution">
    <text evidence="2">The sequence shown here is derived from an EMBL/GenBank/DDBJ whole genome shotgun (WGS) entry which is preliminary data.</text>
</comment>
<evidence type="ECO:0000256" key="1">
    <source>
        <dbReference type="SAM" id="Phobius"/>
    </source>
</evidence>